<evidence type="ECO:0000259" key="1">
    <source>
        <dbReference type="SMART" id="SM00743"/>
    </source>
</evidence>
<keyword evidence="3" id="KW-1185">Reference proteome</keyword>
<dbReference type="Proteomes" id="UP001237642">
    <property type="component" value="Unassembled WGS sequence"/>
</dbReference>
<dbReference type="PANTHER" id="PTHR31917">
    <property type="entry name" value="AGENET DOMAIN-CONTAINING PROTEIN-RELATED"/>
    <property type="match status" value="1"/>
</dbReference>
<organism evidence="2 3">
    <name type="scientific">Heracleum sosnowskyi</name>
    <dbReference type="NCBI Taxonomy" id="360622"/>
    <lineage>
        <taxon>Eukaryota</taxon>
        <taxon>Viridiplantae</taxon>
        <taxon>Streptophyta</taxon>
        <taxon>Embryophyta</taxon>
        <taxon>Tracheophyta</taxon>
        <taxon>Spermatophyta</taxon>
        <taxon>Magnoliopsida</taxon>
        <taxon>eudicotyledons</taxon>
        <taxon>Gunneridae</taxon>
        <taxon>Pentapetalae</taxon>
        <taxon>asterids</taxon>
        <taxon>campanulids</taxon>
        <taxon>Apiales</taxon>
        <taxon>Apiaceae</taxon>
        <taxon>Apioideae</taxon>
        <taxon>apioid superclade</taxon>
        <taxon>Tordylieae</taxon>
        <taxon>Tordyliinae</taxon>
        <taxon>Heracleum</taxon>
    </lineage>
</organism>
<comment type="caution">
    <text evidence="2">The sequence shown here is derived from an EMBL/GenBank/DDBJ whole genome shotgun (WGS) entry which is preliminary data.</text>
</comment>
<reference evidence="2" key="1">
    <citation type="submission" date="2023-02" db="EMBL/GenBank/DDBJ databases">
        <title>Genome of toxic invasive species Heracleum sosnowskyi carries increased number of genes despite the absence of recent whole-genome duplications.</title>
        <authorList>
            <person name="Schelkunov M."/>
            <person name="Shtratnikova V."/>
            <person name="Makarenko M."/>
            <person name="Klepikova A."/>
            <person name="Omelchenko D."/>
            <person name="Novikova G."/>
            <person name="Obukhova E."/>
            <person name="Bogdanov V."/>
            <person name="Penin A."/>
            <person name="Logacheva M."/>
        </authorList>
    </citation>
    <scope>NUCLEOTIDE SEQUENCE</scope>
    <source>
        <strain evidence="2">Hsosn_3</strain>
        <tissue evidence="2">Leaf</tissue>
    </source>
</reference>
<proteinExistence type="predicted"/>
<sequence>MDNVEGPGKLEEWVSASRLANPDKLSLRHLGRPMIRPCPPEEPSRQYFEVGAAVEAWWNNCWWESFVLTGVSLSSNNDTYRVFLPGECRFENLHCKDLRVAKDWIDNTWVAVKPQPDILSVHQFYHLALFLSLLFPYNRNKLKADIAERITMLRLAITALAIPSPTWLQNFPYMVHTFIHCKVGSPIFENNAACKADAVAAKHKYVIICRNILKAEIVKRITILRASSKLLSCLSKVIISITKNK</sequence>
<gene>
    <name evidence="2" type="ORF">POM88_014516</name>
</gene>
<name>A0AAD8MZ16_9APIA</name>
<dbReference type="PANTHER" id="PTHR31917:SF3">
    <property type="entry name" value="BROMO ADJACENT-LIKE DOMAIN PROTEIN"/>
    <property type="match status" value="1"/>
</dbReference>
<dbReference type="EMBL" id="JAUIZM010000003">
    <property type="protein sequence ID" value="KAK1395460.1"/>
    <property type="molecule type" value="Genomic_DNA"/>
</dbReference>
<evidence type="ECO:0000313" key="3">
    <source>
        <dbReference type="Proteomes" id="UP001237642"/>
    </source>
</evidence>
<dbReference type="AlphaFoldDB" id="A0AAD8MZ16"/>
<dbReference type="InterPro" id="IPR014002">
    <property type="entry name" value="Agenet_dom_plant"/>
</dbReference>
<dbReference type="SMART" id="SM00743">
    <property type="entry name" value="Agenet"/>
    <property type="match status" value="1"/>
</dbReference>
<accession>A0AAD8MZ16</accession>
<reference evidence="2" key="2">
    <citation type="submission" date="2023-05" db="EMBL/GenBank/DDBJ databases">
        <authorList>
            <person name="Schelkunov M.I."/>
        </authorList>
    </citation>
    <scope>NUCLEOTIDE SEQUENCE</scope>
    <source>
        <strain evidence="2">Hsosn_3</strain>
        <tissue evidence="2">Leaf</tissue>
    </source>
</reference>
<evidence type="ECO:0000313" key="2">
    <source>
        <dbReference type="EMBL" id="KAK1395460.1"/>
    </source>
</evidence>
<feature type="domain" description="Agenet" evidence="1">
    <location>
        <begin position="46"/>
        <end position="106"/>
    </location>
</feature>
<protein>
    <recommendedName>
        <fullName evidence="1">Agenet domain-containing protein</fullName>
    </recommendedName>
</protein>